<dbReference type="Gene3D" id="3.40.1440.60">
    <property type="entry name" value="PriA, 3(prime) DNA-binding domain"/>
    <property type="match status" value="1"/>
</dbReference>
<keyword evidence="5" id="KW-0378">Hydrolase</keyword>
<evidence type="ECO:0000256" key="10">
    <source>
        <dbReference type="ARBA" id="ARBA00023235"/>
    </source>
</evidence>
<feature type="domain" description="Primosomal protein N' 3' DNA-binding" evidence="11">
    <location>
        <begin position="13"/>
        <end position="108"/>
    </location>
</feature>
<evidence type="ECO:0000256" key="8">
    <source>
        <dbReference type="ARBA" id="ARBA00022840"/>
    </source>
</evidence>
<evidence type="ECO:0000256" key="1">
    <source>
        <dbReference type="ARBA" id="ARBA00022515"/>
    </source>
</evidence>
<evidence type="ECO:0000256" key="9">
    <source>
        <dbReference type="ARBA" id="ARBA00023125"/>
    </source>
</evidence>
<keyword evidence="4" id="KW-0547">Nucleotide-binding</keyword>
<dbReference type="GO" id="GO:0006310">
    <property type="term" value="P:DNA recombination"/>
    <property type="evidence" value="ECO:0007669"/>
    <property type="project" value="InterPro"/>
</dbReference>
<feature type="domain" description="Primosomal protein N C-terminal" evidence="12">
    <location>
        <begin position="540"/>
        <end position="631"/>
    </location>
</feature>
<keyword evidence="6" id="KW-0347">Helicase</keyword>
<evidence type="ECO:0000259" key="12">
    <source>
        <dbReference type="Pfam" id="PF18074"/>
    </source>
</evidence>
<keyword evidence="8" id="KW-0067">ATP-binding</keyword>
<keyword evidence="10" id="KW-0413">Isomerase</keyword>
<dbReference type="InterPro" id="IPR041236">
    <property type="entry name" value="PriA_C"/>
</dbReference>
<evidence type="ECO:0000256" key="6">
    <source>
        <dbReference type="ARBA" id="ARBA00022806"/>
    </source>
</evidence>
<dbReference type="GO" id="GO:0006270">
    <property type="term" value="P:DNA replication initiation"/>
    <property type="evidence" value="ECO:0007669"/>
    <property type="project" value="TreeGrafter"/>
</dbReference>
<evidence type="ECO:0000259" key="11">
    <source>
        <dbReference type="Pfam" id="PF17764"/>
    </source>
</evidence>
<accession>A0A1F8GQN4</accession>
<dbReference type="Pfam" id="PF18074">
    <property type="entry name" value="PriA_C"/>
    <property type="match status" value="1"/>
</dbReference>
<dbReference type="GO" id="GO:0006302">
    <property type="term" value="P:double-strand break repair"/>
    <property type="evidence" value="ECO:0007669"/>
    <property type="project" value="InterPro"/>
</dbReference>
<keyword evidence="2" id="KW-0235">DNA replication</keyword>
<organism evidence="13 14">
    <name type="scientific">Candidatus Yanofskybacteria bacterium RIFCSPLOWO2_01_FULL_49_17</name>
    <dbReference type="NCBI Taxonomy" id="1802700"/>
    <lineage>
        <taxon>Bacteria</taxon>
        <taxon>Candidatus Yanofskyibacteriota</taxon>
    </lineage>
</organism>
<name>A0A1F8GQN4_9BACT</name>
<proteinExistence type="predicted"/>
<dbReference type="Proteomes" id="UP000178444">
    <property type="component" value="Unassembled WGS sequence"/>
</dbReference>
<comment type="caution">
    <text evidence="13">The sequence shown here is derived from an EMBL/GenBank/DDBJ whole genome shotgun (WGS) entry which is preliminary data.</text>
</comment>
<dbReference type="SUPFAM" id="SSF52540">
    <property type="entry name" value="P-loop containing nucleoside triphosphate hydrolases"/>
    <property type="match status" value="1"/>
</dbReference>
<evidence type="ECO:0000313" key="14">
    <source>
        <dbReference type="Proteomes" id="UP000178444"/>
    </source>
</evidence>
<dbReference type="Pfam" id="PF17764">
    <property type="entry name" value="PriA_3primeBD"/>
    <property type="match status" value="1"/>
</dbReference>
<keyword evidence="7" id="KW-0862">Zinc</keyword>
<evidence type="ECO:0000256" key="3">
    <source>
        <dbReference type="ARBA" id="ARBA00022723"/>
    </source>
</evidence>
<dbReference type="GO" id="GO:0005524">
    <property type="term" value="F:ATP binding"/>
    <property type="evidence" value="ECO:0007669"/>
    <property type="project" value="UniProtKB-KW"/>
</dbReference>
<dbReference type="InterPro" id="IPR005259">
    <property type="entry name" value="PriA"/>
</dbReference>
<gene>
    <name evidence="13" type="ORF">A2941_02695</name>
</gene>
<dbReference type="GO" id="GO:0016787">
    <property type="term" value="F:hydrolase activity"/>
    <property type="evidence" value="ECO:0007669"/>
    <property type="project" value="UniProtKB-KW"/>
</dbReference>
<evidence type="ECO:0000313" key="13">
    <source>
        <dbReference type="EMBL" id="OGN27757.1"/>
    </source>
</evidence>
<dbReference type="NCBIfam" id="TIGR00595">
    <property type="entry name" value="priA"/>
    <property type="match status" value="1"/>
</dbReference>
<dbReference type="GO" id="GO:0003677">
    <property type="term" value="F:DNA binding"/>
    <property type="evidence" value="ECO:0007669"/>
    <property type="project" value="UniProtKB-KW"/>
</dbReference>
<evidence type="ECO:0000256" key="7">
    <source>
        <dbReference type="ARBA" id="ARBA00022833"/>
    </source>
</evidence>
<dbReference type="PANTHER" id="PTHR30580">
    <property type="entry name" value="PRIMOSOMAL PROTEIN N"/>
    <property type="match status" value="1"/>
</dbReference>
<dbReference type="PANTHER" id="PTHR30580:SF0">
    <property type="entry name" value="PRIMOSOMAL PROTEIN N"/>
    <property type="match status" value="1"/>
</dbReference>
<dbReference type="AlphaFoldDB" id="A0A1F8GQN4"/>
<dbReference type="InterPro" id="IPR042115">
    <property type="entry name" value="PriA_3primeBD_sf"/>
</dbReference>
<keyword evidence="1" id="KW-0639">Primosome</keyword>
<reference evidence="13 14" key="1">
    <citation type="journal article" date="2016" name="Nat. Commun.">
        <title>Thousands of microbial genomes shed light on interconnected biogeochemical processes in an aquifer system.</title>
        <authorList>
            <person name="Anantharaman K."/>
            <person name="Brown C.T."/>
            <person name="Hug L.A."/>
            <person name="Sharon I."/>
            <person name="Castelle C.J."/>
            <person name="Probst A.J."/>
            <person name="Thomas B.C."/>
            <person name="Singh A."/>
            <person name="Wilkins M.J."/>
            <person name="Karaoz U."/>
            <person name="Brodie E.L."/>
            <person name="Williams K.H."/>
            <person name="Hubbard S.S."/>
            <person name="Banfield J.F."/>
        </authorList>
    </citation>
    <scope>NUCLEOTIDE SEQUENCE [LARGE SCALE GENOMIC DNA]</scope>
</reference>
<keyword evidence="3" id="KW-0479">Metal-binding</keyword>
<evidence type="ECO:0000256" key="4">
    <source>
        <dbReference type="ARBA" id="ARBA00022741"/>
    </source>
</evidence>
<dbReference type="EMBL" id="MGKO01000007">
    <property type="protein sequence ID" value="OGN27757.1"/>
    <property type="molecule type" value="Genomic_DNA"/>
</dbReference>
<dbReference type="InterPro" id="IPR027417">
    <property type="entry name" value="P-loop_NTPase"/>
</dbReference>
<keyword evidence="9" id="KW-0238">DNA-binding</keyword>
<dbReference type="Gene3D" id="3.40.50.300">
    <property type="entry name" value="P-loop containing nucleotide triphosphate hydrolases"/>
    <property type="match status" value="1"/>
</dbReference>
<dbReference type="InterPro" id="IPR041222">
    <property type="entry name" value="PriA_3primeBD"/>
</dbReference>
<evidence type="ECO:0000256" key="2">
    <source>
        <dbReference type="ARBA" id="ARBA00022705"/>
    </source>
</evidence>
<dbReference type="GO" id="GO:0043138">
    <property type="term" value="F:3'-5' DNA helicase activity"/>
    <property type="evidence" value="ECO:0007669"/>
    <property type="project" value="TreeGrafter"/>
</dbReference>
<sequence>MYILEVIPLSVLPPQVPQILSYYGDLELPKGAVVQVPLHNRKVSAVVINSSAIDKRRILVKKSAFQLNKITSILSAESQVGEYQFKLALWLANEYLSPLGLALKATLPPFFGKKKYAIKIQSPNFKFSNTAGKPDIIICRSKDGLKHLPKSIGQMLILVPETSYIPHFKKANPEASIIHSGIKNEEYHALWKQVQGGEMQMIIGTRQALFLPFNNLKNIIIIDPLHEFYKSDYSPKYKAPALAEYAARLYGAKLTVISDFLGVESYIRVKKGELVVSDYQARPVQVLPVEVIDLIAELKQGYVGALSVPLKRRLAEAVKAGKKILIFAARRGYAGIVVCKRCGFTSNCPRCNIPMRVHMAMDKILVCHHCSINQPYPQFCANCHSSEIKPTGPAGSQKIYEELQKMIEFGQLTKTPIVILDADVTQNQTEEDEIMETVRNPLAGGQSVILIATTKVFSYIFDDSFDLVAIPQFDALSVSPDYQTDERLWYQLEKLADFQPEKIITQSYDTARVPHEVFAHDYEKLYTAEAEARQALAYPPFSKIIRLTYTHRKAQVAVNAGRQLIEKLKMAAAHLRIQQSVQISDSSPMFLSKEKDFYTFSVIIKFLNSDSKLVRELVRYAPSNWLIDVDPRQMI</sequence>
<evidence type="ECO:0000256" key="5">
    <source>
        <dbReference type="ARBA" id="ARBA00022801"/>
    </source>
</evidence>
<protein>
    <submittedName>
        <fullName evidence="13">Primosomal protein N</fullName>
    </submittedName>
</protein>